<keyword evidence="9" id="KW-1185">Reference proteome</keyword>
<accession>A0ABR4NVE0</accession>
<evidence type="ECO:0000256" key="5">
    <source>
        <dbReference type="ARBA" id="ARBA00023002"/>
    </source>
</evidence>
<dbReference type="InterPro" id="IPR038492">
    <property type="entry name" value="GBBH-like_N_sf"/>
</dbReference>
<keyword evidence="3" id="KW-0479">Metal-binding</keyword>
<sequence length="502" mass="58806">MFRRSVIPLLRPRVLRQVRYQSNGKILDASFTDESTTVTFVHESMDPTKDSGVTGHDVVPEYGDRLRPFTVCFNNIFLRDASKSPQTVDPVSGQRLITTGELLDDHNGRSHTVPRSVKISEDGTKMEANWSDGDSYAYPLDFFFKYKGSSFLTRSTRNQMSKHKRVIWNRDMLTSKMDKNKDGSFFSFDQVMEDDKLLYRTLVNLQQFGITFIRGMPNIRDETDANDLNIYMIRKLGERIGPLRKTFYGEDFDITNQNLKDYDLELPPPHDNNIPFENIASPLHMDLQFLENVPGYKILHSLKNESENDTNIFVDSFYAARNIRETDNEAYEALQHVPINYTFKNKNKRYFQSKPLIEEYESNEHNTLIGNYEYLVKCVNYSPPFQAPFTYGIYNKLTNMPKIEGIEDPLTTSPGKVTERLVFRDFLRGLQEFERIIHDHENQFRINLPENTAVLYNNRRILHTRTNKNTRQADLVWFKACYFDLDTFKSKLKFLEESFEKE</sequence>
<evidence type="ECO:0000259" key="7">
    <source>
        <dbReference type="Pfam" id="PF02668"/>
    </source>
</evidence>
<dbReference type="Gene3D" id="3.60.130.10">
    <property type="entry name" value="Clavaminate synthase-like"/>
    <property type="match status" value="1"/>
</dbReference>
<comment type="cofactor">
    <cofactor evidence="1">
        <name>Fe(2+)</name>
        <dbReference type="ChEBI" id="CHEBI:29033"/>
    </cofactor>
</comment>
<evidence type="ECO:0000313" key="8">
    <source>
        <dbReference type="EMBL" id="KAL3232687.1"/>
    </source>
</evidence>
<organism evidence="8 9">
    <name type="scientific">Nakaseomyces bracarensis</name>
    <dbReference type="NCBI Taxonomy" id="273131"/>
    <lineage>
        <taxon>Eukaryota</taxon>
        <taxon>Fungi</taxon>
        <taxon>Dikarya</taxon>
        <taxon>Ascomycota</taxon>
        <taxon>Saccharomycotina</taxon>
        <taxon>Saccharomycetes</taxon>
        <taxon>Saccharomycetales</taxon>
        <taxon>Saccharomycetaceae</taxon>
        <taxon>Nakaseomyces</taxon>
    </lineage>
</organism>
<keyword evidence="4" id="KW-0223">Dioxygenase</keyword>
<evidence type="ECO:0000256" key="4">
    <source>
        <dbReference type="ARBA" id="ARBA00022964"/>
    </source>
</evidence>
<dbReference type="EMBL" id="JBEVYD010000005">
    <property type="protein sequence ID" value="KAL3232687.1"/>
    <property type="molecule type" value="Genomic_DNA"/>
</dbReference>
<name>A0ABR4NVE0_9SACH</name>
<dbReference type="InterPro" id="IPR003819">
    <property type="entry name" value="TauD/TfdA-like"/>
</dbReference>
<dbReference type="SUPFAM" id="SSF51197">
    <property type="entry name" value="Clavaminate synthase-like"/>
    <property type="match status" value="1"/>
</dbReference>
<comment type="caution">
    <text evidence="8">The sequence shown here is derived from an EMBL/GenBank/DDBJ whole genome shotgun (WGS) entry which is preliminary data.</text>
</comment>
<dbReference type="Pfam" id="PF02668">
    <property type="entry name" value="TauD"/>
    <property type="match status" value="1"/>
</dbReference>
<dbReference type="Gene3D" id="3.30.2020.30">
    <property type="match status" value="1"/>
</dbReference>
<comment type="similarity">
    <text evidence="2">Belongs to the gamma-BBH/TMLD family.</text>
</comment>
<evidence type="ECO:0000256" key="1">
    <source>
        <dbReference type="ARBA" id="ARBA00001954"/>
    </source>
</evidence>
<feature type="domain" description="TauD/TfdA-like" evidence="7">
    <location>
        <begin position="186"/>
        <end position="467"/>
    </location>
</feature>
<evidence type="ECO:0000256" key="6">
    <source>
        <dbReference type="ARBA" id="ARBA00023004"/>
    </source>
</evidence>
<gene>
    <name evidence="8" type="ORF">RNJ44_04603</name>
</gene>
<evidence type="ECO:0000256" key="3">
    <source>
        <dbReference type="ARBA" id="ARBA00022723"/>
    </source>
</evidence>
<evidence type="ECO:0000256" key="2">
    <source>
        <dbReference type="ARBA" id="ARBA00008654"/>
    </source>
</evidence>
<dbReference type="PANTHER" id="PTHR10696:SF25">
    <property type="entry name" value="OXIDOREDUCTASE AIM17-RELATED"/>
    <property type="match status" value="1"/>
</dbReference>
<proteinExistence type="inferred from homology"/>
<keyword evidence="5" id="KW-0560">Oxidoreductase</keyword>
<dbReference type="InterPro" id="IPR042098">
    <property type="entry name" value="TauD-like_sf"/>
</dbReference>
<dbReference type="PANTHER" id="PTHR10696">
    <property type="entry name" value="GAMMA-BUTYROBETAINE HYDROXYLASE-RELATED"/>
    <property type="match status" value="1"/>
</dbReference>
<reference evidence="8 9" key="1">
    <citation type="submission" date="2024-05" db="EMBL/GenBank/DDBJ databases">
        <title>Long read based assembly of the Candida bracarensis genome reveals expanded adhesin content.</title>
        <authorList>
            <person name="Marcet-Houben M."/>
            <person name="Ksiezopolska E."/>
            <person name="Gabaldon T."/>
        </authorList>
    </citation>
    <scope>NUCLEOTIDE SEQUENCE [LARGE SCALE GENOMIC DNA]</scope>
    <source>
        <strain evidence="8 9">CBM6</strain>
    </source>
</reference>
<dbReference type="InterPro" id="IPR050411">
    <property type="entry name" value="AlphaKG_dependent_hydroxylases"/>
</dbReference>
<dbReference type="Proteomes" id="UP001623330">
    <property type="component" value="Unassembled WGS sequence"/>
</dbReference>
<keyword evidence="6" id="KW-0408">Iron</keyword>
<evidence type="ECO:0000313" key="9">
    <source>
        <dbReference type="Proteomes" id="UP001623330"/>
    </source>
</evidence>
<protein>
    <recommendedName>
        <fullName evidence="7">TauD/TfdA-like domain-containing protein</fullName>
    </recommendedName>
</protein>